<dbReference type="PANTHER" id="PTHR10110:SF86">
    <property type="entry name" value="SODIUM_HYDROGEN EXCHANGER 7"/>
    <property type="match status" value="1"/>
</dbReference>
<dbReference type="Gene3D" id="6.10.140.1330">
    <property type="match status" value="1"/>
</dbReference>
<comment type="function">
    <text evidence="10">Na(+)/H(+) antiporter that extrudes sodium in exchange for external protons.</text>
</comment>
<feature type="transmembrane region" description="Helical" evidence="10">
    <location>
        <begin position="351"/>
        <end position="377"/>
    </location>
</feature>
<evidence type="ECO:0000256" key="6">
    <source>
        <dbReference type="ARBA" id="ARBA00023053"/>
    </source>
</evidence>
<evidence type="ECO:0000256" key="7">
    <source>
        <dbReference type="ARBA" id="ARBA00023065"/>
    </source>
</evidence>
<dbReference type="GO" id="GO:0005886">
    <property type="term" value="C:plasma membrane"/>
    <property type="evidence" value="ECO:0007669"/>
    <property type="project" value="UniProtKB-SubCell"/>
</dbReference>
<keyword evidence="6 10" id="KW-0915">Sodium</keyword>
<evidence type="ECO:0000313" key="13">
    <source>
        <dbReference type="Proteomes" id="UP000239663"/>
    </source>
</evidence>
<feature type="transmembrane region" description="Helical" evidence="10">
    <location>
        <begin position="277"/>
        <end position="298"/>
    </location>
</feature>
<name>A0A2S7N385_9BACI</name>
<protein>
    <submittedName>
        <fullName evidence="12">Na+/H+ antiporter</fullName>
    </submittedName>
</protein>
<dbReference type="AlphaFoldDB" id="A0A2S7N385"/>
<dbReference type="PANTHER" id="PTHR10110">
    <property type="entry name" value="SODIUM/HYDROGEN EXCHANGER"/>
    <property type="match status" value="1"/>
</dbReference>
<proteinExistence type="inferred from homology"/>
<evidence type="ECO:0000256" key="4">
    <source>
        <dbReference type="ARBA" id="ARBA00022692"/>
    </source>
</evidence>
<keyword evidence="8 10" id="KW-0472">Membrane</keyword>
<dbReference type="Pfam" id="PF00999">
    <property type="entry name" value="Na_H_Exchanger"/>
    <property type="match status" value="1"/>
</dbReference>
<dbReference type="NCBIfam" id="TIGR00831">
    <property type="entry name" value="a_cpa1"/>
    <property type="match status" value="1"/>
</dbReference>
<gene>
    <name evidence="12" type="ORF">CYL18_01175</name>
</gene>
<keyword evidence="2 10" id="KW-0813">Transport</keyword>
<reference evidence="12 13" key="1">
    <citation type="submission" date="2017-12" db="EMBL/GenBank/DDBJ databases">
        <title>Taxonomic description and draft genome of Pradoshia cofamensis Gen. nov., sp. nov., a thermotolerant bacillale isolated from anterior gut of earthworm Eisenia fetida.</title>
        <authorList>
            <person name="Saha T."/>
            <person name="Chakraborty R."/>
        </authorList>
    </citation>
    <scope>NUCLEOTIDE SEQUENCE [LARGE SCALE GENOMIC DNA]</scope>
    <source>
        <strain evidence="12 13">EAG3</strain>
    </source>
</reference>
<comment type="caution">
    <text evidence="10">Lacks conserved residue(s) required for the propagation of feature annotation.</text>
</comment>
<feature type="transmembrane region" description="Helical" evidence="10">
    <location>
        <begin position="182"/>
        <end position="204"/>
    </location>
</feature>
<dbReference type="RefSeq" id="WP_104847637.1">
    <property type="nucleotide sequence ID" value="NZ_PKOZ01000001.1"/>
</dbReference>
<dbReference type="GO" id="GO:0051453">
    <property type="term" value="P:regulation of intracellular pH"/>
    <property type="evidence" value="ECO:0007669"/>
    <property type="project" value="TreeGrafter"/>
</dbReference>
<dbReference type="InterPro" id="IPR018422">
    <property type="entry name" value="Cation/H_exchanger_CPA1"/>
</dbReference>
<evidence type="ECO:0000256" key="8">
    <source>
        <dbReference type="ARBA" id="ARBA00023136"/>
    </source>
</evidence>
<feature type="transmembrane region" description="Helical" evidence="10">
    <location>
        <begin position="155"/>
        <end position="176"/>
    </location>
</feature>
<evidence type="ECO:0000256" key="10">
    <source>
        <dbReference type="RuleBase" id="RU366002"/>
    </source>
</evidence>
<feature type="domain" description="Cation/H+ exchanger transmembrane" evidence="11">
    <location>
        <begin position="12"/>
        <end position="410"/>
    </location>
</feature>
<dbReference type="EMBL" id="PKOZ01000001">
    <property type="protein sequence ID" value="PQD96541.1"/>
    <property type="molecule type" value="Genomic_DNA"/>
</dbReference>
<dbReference type="GO" id="GO:0098719">
    <property type="term" value="P:sodium ion import across plasma membrane"/>
    <property type="evidence" value="ECO:0007669"/>
    <property type="project" value="TreeGrafter"/>
</dbReference>
<accession>A0A2S7N385</accession>
<evidence type="ECO:0000256" key="3">
    <source>
        <dbReference type="ARBA" id="ARBA00022475"/>
    </source>
</evidence>
<feature type="transmembrane region" description="Helical" evidence="10">
    <location>
        <begin position="84"/>
        <end position="107"/>
    </location>
</feature>
<dbReference type="OrthoDB" id="9809206at2"/>
<feature type="transmembrane region" description="Helical" evidence="10">
    <location>
        <begin position="310"/>
        <end position="330"/>
    </location>
</feature>
<keyword evidence="9 10" id="KW-0739">Sodium transport</keyword>
<organism evidence="12 13">
    <name type="scientific">Pradoshia eiseniae</name>
    <dbReference type="NCBI Taxonomy" id="2064768"/>
    <lineage>
        <taxon>Bacteria</taxon>
        <taxon>Bacillati</taxon>
        <taxon>Bacillota</taxon>
        <taxon>Bacilli</taxon>
        <taxon>Bacillales</taxon>
        <taxon>Bacillaceae</taxon>
        <taxon>Pradoshia</taxon>
    </lineage>
</organism>
<comment type="caution">
    <text evidence="12">The sequence shown here is derived from an EMBL/GenBank/DDBJ whole genome shotgun (WGS) entry which is preliminary data.</text>
</comment>
<keyword evidence="5 10" id="KW-1133">Transmembrane helix</keyword>
<dbReference type="InterPro" id="IPR004705">
    <property type="entry name" value="Cation/H_exchanger_CPA1_bac"/>
</dbReference>
<evidence type="ECO:0000259" key="11">
    <source>
        <dbReference type="Pfam" id="PF00999"/>
    </source>
</evidence>
<keyword evidence="3 10" id="KW-1003">Cell membrane</keyword>
<feature type="transmembrane region" description="Helical" evidence="10">
    <location>
        <begin position="389"/>
        <end position="412"/>
    </location>
</feature>
<dbReference type="GO" id="GO:0015386">
    <property type="term" value="F:potassium:proton antiporter activity"/>
    <property type="evidence" value="ECO:0007669"/>
    <property type="project" value="TreeGrafter"/>
</dbReference>
<keyword evidence="4 10" id="KW-0812">Transmembrane</keyword>
<comment type="subcellular location">
    <subcellularLocation>
        <location evidence="1 10">Cell membrane</location>
        <topology evidence="1 10">Multi-pass membrane protein</topology>
    </subcellularLocation>
</comment>
<evidence type="ECO:0000256" key="2">
    <source>
        <dbReference type="ARBA" id="ARBA00022448"/>
    </source>
</evidence>
<keyword evidence="13" id="KW-1185">Reference proteome</keyword>
<comment type="similarity">
    <text evidence="10">Belongs to the monovalent cation:proton antiporter 1 (CPA1) transporter (TC 2.A.36) family.</text>
</comment>
<evidence type="ECO:0000256" key="5">
    <source>
        <dbReference type="ARBA" id="ARBA00022989"/>
    </source>
</evidence>
<evidence type="ECO:0000313" key="12">
    <source>
        <dbReference type="EMBL" id="PQD96541.1"/>
    </source>
</evidence>
<keyword evidence="7 10" id="KW-0406">Ion transport</keyword>
<evidence type="ECO:0000256" key="1">
    <source>
        <dbReference type="ARBA" id="ARBA00004651"/>
    </source>
</evidence>
<evidence type="ECO:0000256" key="9">
    <source>
        <dbReference type="ARBA" id="ARBA00023201"/>
    </source>
</evidence>
<feature type="transmembrane region" description="Helical" evidence="10">
    <location>
        <begin position="113"/>
        <end position="134"/>
    </location>
</feature>
<keyword evidence="10" id="KW-0050">Antiport</keyword>
<feature type="transmembrane region" description="Helical" evidence="10">
    <location>
        <begin position="216"/>
        <end position="234"/>
    </location>
</feature>
<dbReference type="GO" id="GO:0015385">
    <property type="term" value="F:sodium:proton antiporter activity"/>
    <property type="evidence" value="ECO:0007669"/>
    <property type="project" value="InterPro"/>
</dbReference>
<dbReference type="InterPro" id="IPR006153">
    <property type="entry name" value="Cation/H_exchanger_TM"/>
</dbReference>
<sequence length="672" mass="75700">MDLLLSIIVLLVLLLVSNIVSHYLPMIPTALTQIALGILFAVFVEEISFELDTEWFLLLFVAPLLFNDGRRFPRDELWKMRWPILANAFILVFLTTIIGGYFIHWLIPSIPLAAAFALAAILSPTDPVAVNGIAERIYLPPIILRLVRGESLINDASGLIAFNYAVAAVVTGYFSLNEAALDFLYVVTVGAVSGIIVGLLLVGLRKSLRRQGIVDVTFYSLLQLVTPFIIYYAAEAFLHASGVIAVVAAGIIHSSIKERAGIRNADEQVVTEHMWSIILFVLNGVVFLLLGLSIPSAMKETVENPAISNWLIIGYILSIGFVIMVIRMIWTYCYMGLEYILSKEGSAKPSLKVSVLTGLTGVRGAITMAGVLSLPYFVASGDLFPERSLTIMLAGGVILLTLLAAAILLPMFSKSESTMSSDTPSFERYKIRLLRAAVERIEEETTKDNQDAAFELISEYKRLIEQIRYDNKEDKRIREMEEELMEYRLLGLRAERKYLRECVNQGEVSQDIINRILKSLDFREEVLAHSLLSKVTFLLGQIKRKSGYTDRVTANEHNQYAQMQELQIKAANAAIEKLAGIRAESGDTESIKIVIGEYERFIERWKDTRTDNMRTRMKLDEQKEELRFKALEVERSTIQGMYEEGQINRETAKKLRRFINDVESLLLQETEE</sequence>
<dbReference type="Proteomes" id="UP000239663">
    <property type="component" value="Unassembled WGS sequence"/>
</dbReference>